<evidence type="ECO:0000256" key="1">
    <source>
        <dbReference type="ARBA" id="ARBA00009995"/>
    </source>
</evidence>
<keyword evidence="3 4" id="KW-0808">Transferase</keyword>
<evidence type="ECO:0000256" key="5">
    <source>
        <dbReference type="RuleBase" id="RU362057"/>
    </source>
</evidence>
<evidence type="ECO:0000313" key="6">
    <source>
        <dbReference type="EMBL" id="KAK4269771.1"/>
    </source>
</evidence>
<organism evidence="6 7">
    <name type="scientific">Acacia crassicarpa</name>
    <name type="common">northern wattle</name>
    <dbReference type="NCBI Taxonomy" id="499986"/>
    <lineage>
        <taxon>Eukaryota</taxon>
        <taxon>Viridiplantae</taxon>
        <taxon>Streptophyta</taxon>
        <taxon>Embryophyta</taxon>
        <taxon>Tracheophyta</taxon>
        <taxon>Spermatophyta</taxon>
        <taxon>Magnoliopsida</taxon>
        <taxon>eudicotyledons</taxon>
        <taxon>Gunneridae</taxon>
        <taxon>Pentapetalae</taxon>
        <taxon>rosids</taxon>
        <taxon>fabids</taxon>
        <taxon>Fabales</taxon>
        <taxon>Fabaceae</taxon>
        <taxon>Caesalpinioideae</taxon>
        <taxon>mimosoid clade</taxon>
        <taxon>Acacieae</taxon>
        <taxon>Acacia</taxon>
    </lineage>
</organism>
<protein>
    <recommendedName>
        <fullName evidence="5">Glycosyltransferase</fullName>
        <ecNumber evidence="5">2.4.1.-</ecNumber>
    </recommendedName>
</protein>
<name>A0AAE1MR48_9FABA</name>
<dbReference type="PANTHER" id="PTHR48045">
    <property type="entry name" value="UDP-GLYCOSYLTRANSFERASE 72B1"/>
    <property type="match status" value="1"/>
</dbReference>
<evidence type="ECO:0000313" key="7">
    <source>
        <dbReference type="Proteomes" id="UP001293593"/>
    </source>
</evidence>
<gene>
    <name evidence="6" type="ORF">QN277_022884</name>
</gene>
<keyword evidence="7" id="KW-1185">Reference proteome</keyword>
<dbReference type="AlphaFoldDB" id="A0AAE1MR48"/>
<evidence type="ECO:0000256" key="3">
    <source>
        <dbReference type="ARBA" id="ARBA00022679"/>
    </source>
</evidence>
<sequence>MDHRKPTIHLAAISIPAFSHQASILQFSKRLVQLHPYLHVTCIFPTIDAPPEPTIDFLQSLSSSSIHCIFLPPIAKHDLVDHHGNATPPAVQIQLAVSRSLPSLRDALKSLCISSPLAALITDPWANEVLEVAKELHLLSFVYFPLSAMTLSLFLNLPRLDREISGEYRDLKDPIEIIPGCSTIPINGLDLPEHLQDRTSLSYELILQRCKRCSLADGFLVNTIFEMEQSTITSLQNVFPIGPIVQSGSSSSGTGSGCVEWLEKQTPRSVLYVSFGSGGTLSEEQLNELAFGLELCGQKFLWVVRKPSESANSAYLGDGEQDSLQFLPSEFLERTKERGLVVSSWAPQNEILRHSSTGGFLTHCGWNSILESIVCGVPMMTWPLFAEQKMNAVLLTEGLKVALRLKANERGIVEKEEISKVVRSLMEETEEGDGIRRRIGELKRDAASALKQDGSSTKALSQVVDQIVTLWRQRQSN</sequence>
<evidence type="ECO:0000256" key="2">
    <source>
        <dbReference type="ARBA" id="ARBA00022676"/>
    </source>
</evidence>
<dbReference type="SUPFAM" id="SSF53756">
    <property type="entry name" value="UDP-Glycosyltransferase/glycogen phosphorylase"/>
    <property type="match status" value="1"/>
</dbReference>
<dbReference type="PROSITE" id="PS00375">
    <property type="entry name" value="UDPGT"/>
    <property type="match status" value="1"/>
</dbReference>
<reference evidence="6" key="1">
    <citation type="submission" date="2023-10" db="EMBL/GenBank/DDBJ databases">
        <title>Chromosome-level genome of the transformable northern wattle, Acacia crassicarpa.</title>
        <authorList>
            <person name="Massaro I."/>
            <person name="Sinha N.R."/>
            <person name="Poethig S."/>
            <person name="Leichty A.R."/>
        </authorList>
    </citation>
    <scope>NUCLEOTIDE SEQUENCE</scope>
    <source>
        <strain evidence="6">Acra3RX</strain>
        <tissue evidence="6">Leaf</tissue>
    </source>
</reference>
<dbReference type="InterPro" id="IPR035595">
    <property type="entry name" value="UDP_glycos_trans_CS"/>
</dbReference>
<dbReference type="InterPro" id="IPR002213">
    <property type="entry name" value="UDP_glucos_trans"/>
</dbReference>
<comment type="similarity">
    <text evidence="1 4">Belongs to the UDP-glycosyltransferase family.</text>
</comment>
<comment type="caution">
    <text evidence="6">The sequence shown here is derived from an EMBL/GenBank/DDBJ whole genome shotgun (WGS) entry which is preliminary data.</text>
</comment>
<dbReference type="Proteomes" id="UP001293593">
    <property type="component" value="Unassembled WGS sequence"/>
</dbReference>
<dbReference type="Pfam" id="PF00201">
    <property type="entry name" value="UDPGT"/>
    <property type="match status" value="1"/>
</dbReference>
<dbReference type="FunFam" id="3.40.50.2000:FF:000051">
    <property type="entry name" value="Glycosyltransferase"/>
    <property type="match status" value="1"/>
</dbReference>
<keyword evidence="2 4" id="KW-0328">Glycosyltransferase</keyword>
<proteinExistence type="inferred from homology"/>
<dbReference type="GO" id="GO:0008194">
    <property type="term" value="F:UDP-glycosyltransferase activity"/>
    <property type="evidence" value="ECO:0007669"/>
    <property type="project" value="InterPro"/>
</dbReference>
<evidence type="ECO:0000256" key="4">
    <source>
        <dbReference type="RuleBase" id="RU003718"/>
    </source>
</evidence>
<dbReference type="PANTHER" id="PTHR48045:SF6">
    <property type="entry name" value="UDP-GLUCOSYLTRANSFERASE FAMILY PROTEIN"/>
    <property type="match status" value="1"/>
</dbReference>
<dbReference type="EMBL" id="JAWXYG010000006">
    <property type="protein sequence ID" value="KAK4269771.1"/>
    <property type="molecule type" value="Genomic_DNA"/>
</dbReference>
<accession>A0AAE1MR48</accession>
<dbReference type="CDD" id="cd03784">
    <property type="entry name" value="GT1_Gtf-like"/>
    <property type="match status" value="1"/>
</dbReference>
<dbReference type="Gene3D" id="3.40.50.2000">
    <property type="entry name" value="Glycogen Phosphorylase B"/>
    <property type="match status" value="2"/>
</dbReference>
<dbReference type="EC" id="2.4.1.-" evidence="5"/>